<proteinExistence type="predicted"/>
<dbReference type="AlphaFoldDB" id="A0A0N5C853"/>
<evidence type="ECO:0000313" key="1">
    <source>
        <dbReference type="Proteomes" id="UP000046392"/>
    </source>
</evidence>
<evidence type="ECO:0000313" key="2">
    <source>
        <dbReference type="WBParaSite" id="SPAL_0001410850.1"/>
    </source>
</evidence>
<dbReference type="WBParaSite" id="SPAL_0001410850.1">
    <property type="protein sequence ID" value="SPAL_0001410850.1"/>
    <property type="gene ID" value="SPAL_0001410850"/>
</dbReference>
<dbReference type="Proteomes" id="UP000046392">
    <property type="component" value="Unplaced"/>
</dbReference>
<accession>A0A0N5C853</accession>
<keyword evidence="1" id="KW-1185">Reference proteome</keyword>
<reference evidence="2" key="1">
    <citation type="submission" date="2017-02" db="UniProtKB">
        <authorList>
            <consortium name="WormBaseParasite"/>
        </authorList>
    </citation>
    <scope>IDENTIFICATION</scope>
</reference>
<organism evidence="1 2">
    <name type="scientific">Strongyloides papillosus</name>
    <name type="common">Intestinal threadworm</name>
    <dbReference type="NCBI Taxonomy" id="174720"/>
    <lineage>
        <taxon>Eukaryota</taxon>
        <taxon>Metazoa</taxon>
        <taxon>Ecdysozoa</taxon>
        <taxon>Nematoda</taxon>
        <taxon>Chromadorea</taxon>
        <taxon>Rhabditida</taxon>
        <taxon>Tylenchina</taxon>
        <taxon>Panagrolaimomorpha</taxon>
        <taxon>Strongyloidoidea</taxon>
        <taxon>Strongyloididae</taxon>
        <taxon>Strongyloides</taxon>
    </lineage>
</organism>
<sequence length="74" mass="8767">MFNVINDRNVNICVIKVITPKPAIIYEECFENIRAIMIRLLGCILQQRESTMISNIPLKCFWYYNAQPTVWMKI</sequence>
<protein>
    <submittedName>
        <fullName evidence="2">Uncharacterized protein</fullName>
    </submittedName>
</protein>
<name>A0A0N5C853_STREA</name>